<comment type="caution">
    <text evidence="1">The sequence shown here is derived from an EMBL/GenBank/DDBJ whole genome shotgun (WGS) entry which is preliminary data.</text>
</comment>
<protein>
    <submittedName>
        <fullName evidence="1">Uncharacterized protein</fullName>
    </submittedName>
</protein>
<dbReference type="EMBL" id="NHZO01000146">
    <property type="protein sequence ID" value="PHQ51401.1"/>
    <property type="molecule type" value="Genomic_DNA"/>
</dbReference>
<dbReference type="InterPro" id="IPR014942">
    <property type="entry name" value="AbiEii"/>
</dbReference>
<evidence type="ECO:0000313" key="2">
    <source>
        <dbReference type="Proteomes" id="UP000222531"/>
    </source>
</evidence>
<dbReference type="AlphaFoldDB" id="A0A2G1XJP8"/>
<dbReference type="Pfam" id="PF08843">
    <property type="entry name" value="AbiEii"/>
    <property type="match status" value="1"/>
</dbReference>
<reference evidence="1 2" key="1">
    <citation type="journal article" date="2017" name="Biochemistry">
        <title>Identification of the Biosynthetic Pathway for the Antibiotic Bicyclomycin.</title>
        <authorList>
            <person name="Patteson J."/>
            <person name="Cai W."/>
            <person name="Johnson R.A."/>
            <person name="Santa Maria K."/>
            <person name="Li B."/>
        </authorList>
    </citation>
    <scope>NUCLEOTIDE SEQUENCE [LARGE SCALE GENOMIC DNA]</scope>
    <source>
        <strain evidence="1 2">ATCC 21532</strain>
    </source>
</reference>
<dbReference type="Proteomes" id="UP000222531">
    <property type="component" value="Unassembled WGS sequence"/>
</dbReference>
<sequence length="436" mass="48151">MTATPWEKFPYGPWDATAVVPQLPPDEATRAEKDLPHTLRPVPGEGVVQRPVYDPAVNHRRLGMRLSEPHFSDESAAGTWFAARRQALDHALAAVAGSPWAEHLVLRGSVLLTAWFGEAAREPGDLDFVVVPDTWRLDDARTDTMLDDLARATGELSRQAGSLVRVDAAGAVSDEIWTYDRVPGRRLVLPWTAGEARGTVQLDFVFNETLPAPPVRTEVPRHDEGAPAVVTAASPELSLVWKILWLVTDVHPEGKDLYDAALLAEHVQVPYELLERVLTAAGEPTSLAYVLNQASQADWFEFRKDRPDLRFEGDTCVMRLICALAPAFHPGEDGLHAQLAAAFGHITDALRDEREAGGMEAVATWFATRHVHALPALVSVRELLGRQDHTLRDAAEVIASFRDTRHDSDELIYVRAWRGDAYETAAWLETAESTGR</sequence>
<gene>
    <name evidence="1" type="ORF">BLA24_13775</name>
</gene>
<evidence type="ECO:0000313" key="1">
    <source>
        <dbReference type="EMBL" id="PHQ51401.1"/>
    </source>
</evidence>
<name>A0A2G1XJP8_STRCJ</name>
<dbReference type="OrthoDB" id="279684at2"/>
<accession>A0A2G1XJP8</accession>
<keyword evidence="2" id="KW-1185">Reference proteome</keyword>
<organism evidence="1 2">
    <name type="scientific">Streptomyces cinnamoneus</name>
    <name type="common">Streptoverticillium cinnamoneum</name>
    <dbReference type="NCBI Taxonomy" id="53446"/>
    <lineage>
        <taxon>Bacteria</taxon>
        <taxon>Bacillati</taxon>
        <taxon>Actinomycetota</taxon>
        <taxon>Actinomycetes</taxon>
        <taxon>Kitasatosporales</taxon>
        <taxon>Streptomycetaceae</taxon>
        <taxon>Streptomyces</taxon>
        <taxon>Streptomyces cinnamoneus group</taxon>
    </lineage>
</organism>
<proteinExistence type="predicted"/>
<dbReference type="RefSeq" id="WP_099199270.1">
    <property type="nucleotide sequence ID" value="NZ_JBIRXA010000002.1"/>
</dbReference>